<dbReference type="RefSeq" id="WP_089515668.1">
    <property type="nucleotide sequence ID" value="NZ_NJGG01000002.1"/>
</dbReference>
<dbReference type="OrthoDB" id="425602at2"/>
<sequence>MARNVKPELLVEIDLNSPSFQSTWNDLEQIEQEKAIATFEKLTQLTWNQVYKDKGLRWEKIHSIQAPQGIDALYSFRVSKSIRGIGFKQNHFLRVLLIEPDHDAAYGKK</sequence>
<evidence type="ECO:0000313" key="1">
    <source>
        <dbReference type="EMBL" id="OXL14805.1"/>
    </source>
</evidence>
<dbReference type="EMBL" id="NJGG01000002">
    <property type="protein sequence ID" value="OXL14805.1"/>
    <property type="molecule type" value="Genomic_DNA"/>
</dbReference>
<reference evidence="1 2" key="1">
    <citation type="submission" date="2017-06" db="EMBL/GenBank/DDBJ databases">
        <title>Reclassification of a Polynucleobacter cosmopolitanus strain isolated from tropical Lake Victoria as Polynucleobacter victoriensis comb. nov.</title>
        <authorList>
            <person name="Hahn M.W."/>
        </authorList>
    </citation>
    <scope>NUCLEOTIDE SEQUENCE [LARGE SCALE GENOMIC DNA]</scope>
    <source>
        <strain evidence="1 2">MWH-MoIso2</strain>
    </source>
</reference>
<keyword evidence="2" id="KW-1185">Reference proteome</keyword>
<dbReference type="Proteomes" id="UP000215188">
    <property type="component" value="Unassembled WGS sequence"/>
</dbReference>
<evidence type="ECO:0000313" key="2">
    <source>
        <dbReference type="Proteomes" id="UP000215188"/>
    </source>
</evidence>
<accession>A0A229FS16</accession>
<gene>
    <name evidence="1" type="ORF">AOC33_05615</name>
</gene>
<name>A0A229FS16_9BURK</name>
<proteinExistence type="predicted"/>
<dbReference type="AlphaFoldDB" id="A0A229FS16"/>
<protein>
    <submittedName>
        <fullName evidence="1">Uncharacterized protein</fullName>
    </submittedName>
</protein>
<organism evidence="1 2">
    <name type="scientific">Polynucleobacter cosmopolitanus</name>
    <dbReference type="NCBI Taxonomy" id="351345"/>
    <lineage>
        <taxon>Bacteria</taxon>
        <taxon>Pseudomonadati</taxon>
        <taxon>Pseudomonadota</taxon>
        <taxon>Betaproteobacteria</taxon>
        <taxon>Burkholderiales</taxon>
        <taxon>Burkholderiaceae</taxon>
        <taxon>Polynucleobacter</taxon>
    </lineage>
</organism>
<comment type="caution">
    <text evidence="1">The sequence shown here is derived from an EMBL/GenBank/DDBJ whole genome shotgun (WGS) entry which is preliminary data.</text>
</comment>